<dbReference type="InterPro" id="IPR029077">
    <property type="entry name" value="Imm45"/>
</dbReference>
<evidence type="ECO:0000259" key="1">
    <source>
        <dbReference type="Pfam" id="PF15572"/>
    </source>
</evidence>
<keyword evidence="3" id="KW-1185">Reference proteome</keyword>
<dbReference type="AlphaFoldDB" id="A0A9X4PB71"/>
<gene>
    <name evidence="2" type="ORF">A6A20_01555</name>
</gene>
<dbReference type="EMBL" id="LWID01000001">
    <property type="protein sequence ID" value="MDG6894346.1"/>
    <property type="molecule type" value="Genomic_DNA"/>
</dbReference>
<reference evidence="2" key="1">
    <citation type="submission" date="2016-03" db="EMBL/GenBank/DDBJ databases">
        <title>Co-evolution between Pasteurellaceae and their hosts.</title>
        <authorList>
            <person name="Hansen M.J."/>
            <person name="Bojesen A.M."/>
            <person name="Planet P."/>
        </authorList>
    </citation>
    <scope>NUCLEOTIDE SEQUENCE</scope>
    <source>
        <strain evidence="2">146/S8/89</strain>
    </source>
</reference>
<organism evidence="2 3">
    <name type="scientific">Volucribacter amazonae</name>
    <dbReference type="NCBI Taxonomy" id="256731"/>
    <lineage>
        <taxon>Bacteria</taxon>
        <taxon>Pseudomonadati</taxon>
        <taxon>Pseudomonadota</taxon>
        <taxon>Gammaproteobacteria</taxon>
        <taxon>Pasteurellales</taxon>
        <taxon>Pasteurellaceae</taxon>
        <taxon>Volucribacter</taxon>
    </lineage>
</organism>
<evidence type="ECO:0000313" key="3">
    <source>
        <dbReference type="Proteomes" id="UP001155500"/>
    </source>
</evidence>
<dbReference type="Proteomes" id="UP001155500">
    <property type="component" value="Unassembled WGS sequence"/>
</dbReference>
<feature type="domain" description="Immunity protein 45" evidence="1">
    <location>
        <begin position="4"/>
        <end position="92"/>
    </location>
</feature>
<name>A0A9X4PB71_9PAST</name>
<sequence>MKLINYPYNLKHGNILKVPNLVKGESFTEMMLSQTYHEKGKFSFIVISGKKSGKILFEIPNEAEIEKSTAIKTKWVIDYLENSYPEKDIKLIYIRKGIFLRKMKNKSDYKKLSNYKKSHISYGSIIRFSASYPYEQNIEVILSEFDKKEKELCFLILSGRRAGLILVIPPEDSLVYHEGILGISIKWLSYNWNYWVYQDCDFHKIIIKQTRYIKK</sequence>
<protein>
    <recommendedName>
        <fullName evidence="1">Immunity protein 45 domain-containing protein</fullName>
    </recommendedName>
</protein>
<proteinExistence type="predicted"/>
<dbReference type="RefSeq" id="WP_279571832.1">
    <property type="nucleotide sequence ID" value="NZ_LWID01000001.1"/>
</dbReference>
<feature type="domain" description="Immunity protein 45" evidence="1">
    <location>
        <begin position="112"/>
        <end position="206"/>
    </location>
</feature>
<evidence type="ECO:0000313" key="2">
    <source>
        <dbReference type="EMBL" id="MDG6894346.1"/>
    </source>
</evidence>
<accession>A0A9X4PB71</accession>
<dbReference type="Pfam" id="PF15572">
    <property type="entry name" value="Imm45"/>
    <property type="match status" value="2"/>
</dbReference>
<comment type="caution">
    <text evidence="2">The sequence shown here is derived from an EMBL/GenBank/DDBJ whole genome shotgun (WGS) entry which is preliminary data.</text>
</comment>